<evidence type="ECO:0000256" key="7">
    <source>
        <dbReference type="ARBA" id="ARBA00022889"/>
    </source>
</evidence>
<keyword evidence="11" id="KW-0325">Glycoprotein</keyword>
<proteinExistence type="predicted"/>
<feature type="domain" description="Cadherin" evidence="15">
    <location>
        <begin position="2976"/>
        <end position="3063"/>
    </location>
</feature>
<evidence type="ECO:0000256" key="5">
    <source>
        <dbReference type="ARBA" id="ARBA00022737"/>
    </source>
</evidence>
<evidence type="ECO:0000256" key="6">
    <source>
        <dbReference type="ARBA" id="ARBA00022837"/>
    </source>
</evidence>
<dbReference type="GO" id="GO:0005509">
    <property type="term" value="F:calcium ion binding"/>
    <property type="evidence" value="ECO:0007669"/>
    <property type="project" value="UniProtKB-UniRule"/>
</dbReference>
<keyword evidence="2" id="KW-0245">EGF-like domain</keyword>
<keyword evidence="8" id="KW-1133">Transmembrane helix</keyword>
<feature type="region of interest" description="Disordered" evidence="13">
    <location>
        <begin position="74"/>
        <end position="93"/>
    </location>
</feature>
<dbReference type="STRING" id="7574.A0A1S3ILT0"/>
<keyword evidence="17" id="KW-1185">Reference proteome</keyword>
<dbReference type="GeneID" id="106165535"/>
<keyword evidence="4 14" id="KW-0732">Signal</keyword>
<evidence type="ECO:0000256" key="13">
    <source>
        <dbReference type="SAM" id="MobiDB-lite"/>
    </source>
</evidence>
<dbReference type="PROSITE" id="PS50268">
    <property type="entry name" value="CADHERIN_2"/>
    <property type="match status" value="14"/>
</dbReference>
<feature type="domain" description="Cadherin" evidence="15">
    <location>
        <begin position="949"/>
        <end position="1064"/>
    </location>
</feature>
<feature type="compositionally biased region" description="Low complexity" evidence="13">
    <location>
        <begin position="100"/>
        <end position="160"/>
    </location>
</feature>
<feature type="domain" description="Cadherin" evidence="15">
    <location>
        <begin position="1666"/>
        <end position="1850"/>
    </location>
</feature>
<dbReference type="PANTHER" id="PTHR24026">
    <property type="entry name" value="FAT ATYPICAL CADHERIN-RELATED"/>
    <property type="match status" value="1"/>
</dbReference>
<keyword evidence="10" id="KW-1015">Disulfide bond</keyword>
<keyword evidence="6 12" id="KW-0106">Calcium</keyword>
<dbReference type="PROSITE" id="PS51257">
    <property type="entry name" value="PROKAR_LIPOPROTEIN"/>
    <property type="match status" value="1"/>
</dbReference>
<evidence type="ECO:0000256" key="9">
    <source>
        <dbReference type="ARBA" id="ARBA00023136"/>
    </source>
</evidence>
<evidence type="ECO:0000256" key="1">
    <source>
        <dbReference type="ARBA" id="ARBA00004167"/>
    </source>
</evidence>
<dbReference type="InParanoid" id="A0A1S3ILT0"/>
<protein>
    <submittedName>
        <fullName evidence="18">Protocadherin Fat 4</fullName>
    </submittedName>
</protein>
<dbReference type="SUPFAM" id="SSF49265">
    <property type="entry name" value="Fibronectin type III"/>
    <property type="match status" value="1"/>
</dbReference>
<dbReference type="Gene3D" id="2.60.40.60">
    <property type="entry name" value="Cadherins"/>
    <property type="match status" value="19"/>
</dbReference>
<feature type="domain" description="Cadherin" evidence="15">
    <location>
        <begin position="2746"/>
        <end position="2856"/>
    </location>
</feature>
<feature type="domain" description="Cadherin" evidence="15">
    <location>
        <begin position="2422"/>
        <end position="2540"/>
    </location>
</feature>
<dbReference type="KEGG" id="lak:106165535"/>
<evidence type="ECO:0000256" key="12">
    <source>
        <dbReference type="PROSITE-ProRule" id="PRU00043"/>
    </source>
</evidence>
<dbReference type="SMART" id="SM00112">
    <property type="entry name" value="CA"/>
    <property type="match status" value="15"/>
</dbReference>
<feature type="signal peptide" evidence="14">
    <location>
        <begin position="1"/>
        <end position="21"/>
    </location>
</feature>
<evidence type="ECO:0000256" key="2">
    <source>
        <dbReference type="ARBA" id="ARBA00022536"/>
    </source>
</evidence>
<evidence type="ECO:0000313" key="18">
    <source>
        <dbReference type="RefSeq" id="XP_013399200.2"/>
    </source>
</evidence>
<sequence length="3163" mass="348276">MGLKCCITVWIFCTAILGCFPISLESVSSASASDSLSPTAAYASSSAAAFVSASAANSASPASSTASAVATASTSLEGGETSTATVTTSAEDTTISTVETTSFTEETTSGAESTMSTLETATTEWTTSAAEWTTTTGWTTSSTEESTILEMTTSTIMTTTDGVTSLAEQTTTEPPTSTLETTTEWPTSTAEETTSTTDSSKSTLDTTSTEWPTSTAKETTTESPTSTLETTTEWPTSTAEETTSTTDSSKSTLDTTTTEWSTSTAEQTTTESPTSTPETTTEWSTSTAEQTTTESPTSTPETTTEWSTSTAEQTTTESPTSTPETTTEWSTSTAEQTTTESPTSTPETTTEWSTSTAEQTTTESPTSTPETTTEWSTSTAEQTTTESPTSTPETTTEWSTSTAEQTTTESPTSTPETTTEWSTSTAEQTTTESPTSTPETTTEWSTSTAEQTTTESPTSTPETTTEWSTSTAEQTTTESPTSTPETTTEWSTSTAEQTTTESPTSTPETTTEWSTSTAEQTTTESPTSTPETTTEWSTSTAEQTTTESPTSTPETTTEWSTSTAEQTTTESPTSTPETTTEWSISTAEQTTTESPTSTPETTTEWPTSTAEQTTTESPTSTPETTTEWPSSTAEETTATTDSSKSTLDTTTTEWSTSTAEQTTTESPTSTPETTTEWPTSTAGQTTTESPTSTPETTTELPTSTAGQTTTESPTSTPETTTELPTSTAKQTTTTVEGTTFTIMTTTEWPTSTAEPTTVETMSPIETTTEGTTSTTETFTTVWGTSTIEATTEGPTSTAEETTSTIEATSYDQTTFTAETSSIVETTNTIPTQMPTTTPPPINNPVNLTAVAISWGQANVSWGHVTFPGQAWTYTVYVYWCHDEYYFYYGYNVRTIQDVQEKWVIIDGLLPRRCYYFYVSGHLSGRWYGSGYSNHIKMPIRIPESPFKFVPEKLDLSFPENTSLGTELYNPILTGGFTNETHDFEFTLLMDGNGTFNLTENQAITLIRPLDYEVQRTHMILIQAHTINSSVNDSFNEVYYSDCPSFYATMEITVIVEDVDEYPVMFQYYSKSTTYGENLTTGLSDGNIPMHWVVVSSDTEVGTSIFRFTVMDADGSSPDVTGFHISGNNSAQDFLGVTSEGELYTTDTIPVSTSVCPFGCAVQVYGLLVTASQGSQEFECKVLLVIRNTRIRIEVQEDTSSVGFQIIDYVASEGSSISDGSLSAYVNVSFPIHVIGYDIFMQSFNYEAEQEYHLLFNCTYENTSFITVPIVIEVVDVNDNSPVFDQDMYIGVVRNTTPANTTITTLSASDRDLGDNVNLVYTIIEGDQYFWVTDCGQLQTKIEMNFMQHPLQVIEGKVNVSDGLHSNETMVLVLVYALDLEYYIPENQTVEYLVPENQTVGNIVVPNLCGNMSAYGYASCSVLDPTGTFTMSSDHLQLVSSLDYESNTTFTLLLKVVFDTIEMNITVTVHVLDVNDNWPFFIQQEIYTAVQNFTQENTTVAMVMAHDNDSNANLVYTITEGDHYFWVTDCGQLQTRMDMSLMPNPLQVIEGKVRVSDGVHSNETMVHVLVYALDLEYYIPENQSVGNIVVPYLCGNMSAYVYANCSAIDPTGTFAVHGDDLILDSRLDYEFNTTFTLLLNVVFDTIEMNITVTVHVLDVNDNWPFFIQQEIYTAVQNFTQENTTVAMVMAHDNDSNANLVYTITEGDHYFWVTDCGQLQTRMDMSLMPNPLQVIEGKVRVSDGVHSNETMVHVLVYTLDLEYYIPENQSVGNIVVPYLCGNMSAYGYASCSVLDPTGTFTMSSDHLQLVSHLDYEFNTTFTLLLIVSFDTIEMNITVTVHVLDVNDNRPVFLQQQYSVTVMREINPHTLLTTITAEDPDQNQNITYKLLGSDNENFLINNYGQVFSLSSLNFSDSVVHTVNLTVRVTDGIWTSHASLKLHIVANELKIEVSESTPNESIVHSNLCSQEFLLNGTCSIAGMDSTFGLDVDKNLVLQKLLDFESKEDYDLMLTAVTGDTTWTLPIRVHVSDTNDEIPLFQNEAHFFGIVSNSSLPNMTIFNINASDPDNVGSTLEFSLDEVGAEYFQISHCGQLQTMSSFPLQLQVPFHFVNFSISVTDGIHVTTTRARVLIATDSWQVAVAENDTENNWELQNLCGNLNTYGGSCTVTSDPEIPGLLYNASENSLHLNTRLDARIQDVYEIKVQASLVPFETITVSISINVIDVNDHVPQFTEDSYSAVLHNGAYENTVILTLEVEDGDLGNNSNIEYTITSNPFTIFGINSAGWLYTNRRLDIASILPDLNDLIAYTAQVTVEARDLGIPPKHNSTSVDVLFLDDEFVINIMENEYDIPFGNISVPALRNIGLVRAPAGISANLTHLWLAEGLDYEQSSSLHFSLNLSLDHSHYIVPVTVHVINVNDEPPEFGESIYNFTVPDGARYYTLINMTTATDRDTTDITYSLRDVEDEVSGGMSVSGLFLVNEKNGALYTNGQISYKKLLKEKRFKSENDSYLEFMIEAKDGVFTANATIRVTVLKYDLSVVNQYNTTTASLQEGNYSSTLFLVTDEAARANYSDFKFQVTPKQDELMFFINETTGFIYTNQTFDREQDDNYIVFVIALEQGLDSCQAAVLAVVNTTITDINDNPPVFTSQTYEGHVDENRTSAEVQFQMPINAPDKDIGSNALIYYELLNGTDVFQIDNTTGKLYTSGKLDREETGFYIVMISASDWTYNDTATVNITLDDVNDNAPEFSETNYTFNVSEDHSSDKSIGQVLATDRDINILPLTYHIENDSNEKFTMKNPFTGEIWISGTLDRESLQNDRIEFLVIAKDSSSGSTTDTSHSTTATVTVIVSDVNDNSPEFGKNIDVDVLENYTGPLTQVHATDPDAGENGTVTYWLDDKSRFSIDNTTGNITLEQSFDFEDENFIRLTVYARDNGKSCQSSGSCSDTMEVMITIKDINDNPPVFLIQNIILSSPDKIGIVIPMIAFDRDSKENGDVTYSFPDYPNNTLKRFFNVSNSGIISAIKIINIQLDTNNRVLTVMAKDNGSKPLSGFATITFFGQNEETPCKLNNEIYVSNITEEQHYPWPVISLTYNKSSEEDKCIFTLSCPQDAPFLVINSTTGEIGLRNGSLDREELDNFFKSTWDSRTLVCIVSFYVPDKPTSAAEYL</sequence>
<dbReference type="GO" id="GO:0005886">
    <property type="term" value="C:plasma membrane"/>
    <property type="evidence" value="ECO:0007669"/>
    <property type="project" value="InterPro"/>
</dbReference>
<feature type="domain" description="Cadherin" evidence="15">
    <location>
        <begin position="1599"/>
        <end position="1665"/>
    </location>
</feature>
<feature type="domain" description="Cadherin" evidence="15">
    <location>
        <begin position="2038"/>
        <end position="2229"/>
    </location>
</feature>
<feature type="domain" description="Cadherin" evidence="15">
    <location>
        <begin position="2539"/>
        <end position="2643"/>
    </location>
</feature>
<evidence type="ECO:0000256" key="3">
    <source>
        <dbReference type="ARBA" id="ARBA00022692"/>
    </source>
</evidence>
<evidence type="ECO:0000259" key="16">
    <source>
        <dbReference type="PROSITE" id="PS50853"/>
    </source>
</evidence>
<dbReference type="PRINTS" id="PR00205">
    <property type="entry name" value="CADHERIN"/>
</dbReference>
<dbReference type="FunFam" id="2.60.40.60:FF:000024">
    <property type="entry name" value="FAT atypical cadherin 3"/>
    <property type="match status" value="1"/>
</dbReference>
<dbReference type="PROSITE" id="PS00232">
    <property type="entry name" value="CADHERIN_1"/>
    <property type="match status" value="8"/>
</dbReference>
<evidence type="ECO:0000256" key="8">
    <source>
        <dbReference type="ARBA" id="ARBA00022989"/>
    </source>
</evidence>
<dbReference type="InterPro" id="IPR015919">
    <property type="entry name" value="Cadherin-like_sf"/>
</dbReference>
<gene>
    <name evidence="18" type="primary">LOC106165535</name>
</gene>
<dbReference type="InterPro" id="IPR020894">
    <property type="entry name" value="Cadherin_CS"/>
</dbReference>
<dbReference type="PANTHER" id="PTHR24026:SF133">
    <property type="entry name" value="CADHERIN-RELATED FAMILY MEMBER 2"/>
    <property type="match status" value="1"/>
</dbReference>
<accession>A0A1S3ILT0</accession>
<feature type="domain" description="Cadherin" evidence="15">
    <location>
        <begin position="1851"/>
        <end position="2036"/>
    </location>
</feature>
<feature type="domain" description="Cadherin" evidence="15">
    <location>
        <begin position="1229"/>
        <end position="1283"/>
    </location>
</feature>
<dbReference type="SUPFAM" id="SSF49313">
    <property type="entry name" value="Cadherin-like"/>
    <property type="match status" value="14"/>
</dbReference>
<dbReference type="CDD" id="cd11304">
    <property type="entry name" value="Cadherin_repeat"/>
    <property type="match status" value="12"/>
</dbReference>
<dbReference type="Proteomes" id="UP000085678">
    <property type="component" value="Unplaced"/>
</dbReference>
<comment type="subcellular location">
    <subcellularLocation>
        <location evidence="1">Membrane</location>
        <topology evidence="1">Single-pass membrane protein</topology>
    </subcellularLocation>
</comment>
<dbReference type="PROSITE" id="PS50853">
    <property type="entry name" value="FN3"/>
    <property type="match status" value="1"/>
</dbReference>
<feature type="domain" description="Cadherin" evidence="15">
    <location>
        <begin position="2644"/>
        <end position="2745"/>
    </location>
</feature>
<feature type="compositionally biased region" description="Low complexity" evidence="13">
    <location>
        <begin position="168"/>
        <end position="739"/>
    </location>
</feature>
<reference evidence="18" key="1">
    <citation type="submission" date="2025-08" db="UniProtKB">
        <authorList>
            <consortium name="RefSeq"/>
        </authorList>
    </citation>
    <scope>IDENTIFICATION</scope>
    <source>
        <tissue evidence="18">Gonads</tissue>
    </source>
</reference>
<dbReference type="InterPro" id="IPR003961">
    <property type="entry name" value="FN3_dom"/>
</dbReference>
<dbReference type="Pfam" id="PF00028">
    <property type="entry name" value="Cadherin"/>
    <property type="match status" value="4"/>
</dbReference>
<feature type="domain" description="Cadherin" evidence="15">
    <location>
        <begin position="2872"/>
        <end position="2960"/>
    </location>
</feature>
<keyword evidence="3" id="KW-0812">Transmembrane</keyword>
<name>A0A1S3ILT0_LINAN</name>
<evidence type="ECO:0000313" key="17">
    <source>
        <dbReference type="Proteomes" id="UP000085678"/>
    </source>
</evidence>
<feature type="chain" id="PRO_5015199576" evidence="14">
    <location>
        <begin position="22"/>
        <end position="3163"/>
    </location>
</feature>
<dbReference type="RefSeq" id="XP_013399200.2">
    <property type="nucleotide sequence ID" value="XM_013543746.2"/>
</dbReference>
<feature type="domain" description="Cadherin" evidence="15">
    <location>
        <begin position="1368"/>
        <end position="1480"/>
    </location>
</feature>
<feature type="region of interest" description="Disordered" evidence="13">
    <location>
        <begin position="100"/>
        <end position="739"/>
    </location>
</feature>
<evidence type="ECO:0000256" key="14">
    <source>
        <dbReference type="SAM" id="SignalP"/>
    </source>
</evidence>
<dbReference type="InterPro" id="IPR036116">
    <property type="entry name" value="FN3_sf"/>
</dbReference>
<feature type="domain" description="Fibronectin type-III" evidence="16">
    <location>
        <begin position="843"/>
        <end position="944"/>
    </location>
</feature>
<evidence type="ECO:0000256" key="11">
    <source>
        <dbReference type="ARBA" id="ARBA00023180"/>
    </source>
</evidence>
<evidence type="ECO:0000259" key="15">
    <source>
        <dbReference type="PROSITE" id="PS50268"/>
    </source>
</evidence>
<organism evidence="17 18">
    <name type="scientific">Lingula anatina</name>
    <name type="common">Brachiopod</name>
    <name type="synonym">Lingula unguis</name>
    <dbReference type="NCBI Taxonomy" id="7574"/>
    <lineage>
        <taxon>Eukaryota</taxon>
        <taxon>Metazoa</taxon>
        <taxon>Spiralia</taxon>
        <taxon>Lophotrochozoa</taxon>
        <taxon>Brachiopoda</taxon>
        <taxon>Linguliformea</taxon>
        <taxon>Lingulata</taxon>
        <taxon>Lingulida</taxon>
        <taxon>Linguloidea</taxon>
        <taxon>Lingulidae</taxon>
        <taxon>Lingula</taxon>
    </lineage>
</organism>
<dbReference type="GO" id="GO:0007156">
    <property type="term" value="P:homophilic cell adhesion via plasma membrane adhesion molecules"/>
    <property type="evidence" value="ECO:0007669"/>
    <property type="project" value="InterPro"/>
</dbReference>
<keyword evidence="9" id="KW-0472">Membrane</keyword>
<dbReference type="InterPro" id="IPR002126">
    <property type="entry name" value="Cadherin-like_dom"/>
</dbReference>
<dbReference type="FunFam" id="2.60.40.60:FF:000033">
    <property type="entry name" value="FAT atypical cadherin 1"/>
    <property type="match status" value="1"/>
</dbReference>
<evidence type="ECO:0000256" key="4">
    <source>
        <dbReference type="ARBA" id="ARBA00022729"/>
    </source>
</evidence>
<keyword evidence="5" id="KW-0677">Repeat</keyword>
<evidence type="ECO:0000256" key="10">
    <source>
        <dbReference type="ARBA" id="ARBA00023157"/>
    </source>
</evidence>
<keyword evidence="7" id="KW-0130">Cell adhesion</keyword>
<feature type="domain" description="Cadherin" evidence="15">
    <location>
        <begin position="2230"/>
        <end position="2333"/>
    </location>
</feature>